<keyword evidence="3" id="KW-1185">Reference proteome</keyword>
<name>A0ABT8L8K6_9BACT</name>
<gene>
    <name evidence="2" type="ORF">QQ020_18595</name>
</gene>
<dbReference type="EMBL" id="JAUJEB010000004">
    <property type="protein sequence ID" value="MDN5214092.1"/>
    <property type="molecule type" value="Genomic_DNA"/>
</dbReference>
<reference evidence="2" key="1">
    <citation type="submission" date="2023-06" db="EMBL/GenBank/DDBJ databases">
        <title>Genomic of Agaribacillus aureum.</title>
        <authorList>
            <person name="Wang G."/>
        </authorList>
    </citation>
    <scope>NUCLEOTIDE SEQUENCE</scope>
    <source>
        <strain evidence="2">BMA12</strain>
    </source>
</reference>
<dbReference type="Gene3D" id="2.40.160.20">
    <property type="match status" value="1"/>
</dbReference>
<accession>A0ABT8L8K6</accession>
<comment type="caution">
    <text evidence="2">The sequence shown here is derived from an EMBL/GenBank/DDBJ whole genome shotgun (WGS) entry which is preliminary data.</text>
</comment>
<dbReference type="SUPFAM" id="SSF56925">
    <property type="entry name" value="OMPA-like"/>
    <property type="match status" value="1"/>
</dbReference>
<dbReference type="Proteomes" id="UP001172083">
    <property type="component" value="Unassembled WGS sequence"/>
</dbReference>
<proteinExistence type="predicted"/>
<evidence type="ECO:0000313" key="2">
    <source>
        <dbReference type="EMBL" id="MDN5214092.1"/>
    </source>
</evidence>
<dbReference type="Pfam" id="PF13568">
    <property type="entry name" value="OMP_b-brl_2"/>
    <property type="match status" value="1"/>
</dbReference>
<evidence type="ECO:0000259" key="1">
    <source>
        <dbReference type="Pfam" id="PF13568"/>
    </source>
</evidence>
<evidence type="ECO:0000313" key="3">
    <source>
        <dbReference type="Proteomes" id="UP001172083"/>
    </source>
</evidence>
<feature type="domain" description="Outer membrane protein beta-barrel" evidence="1">
    <location>
        <begin position="21"/>
        <end position="213"/>
    </location>
</feature>
<protein>
    <submittedName>
        <fullName evidence="2">Porin family protein</fullName>
    </submittedName>
</protein>
<dbReference type="RefSeq" id="WP_346759429.1">
    <property type="nucleotide sequence ID" value="NZ_JAUJEB010000004.1"/>
</dbReference>
<sequence>MNLKRFTILSILCLLLKLQVQAQDEAGDTASGTTGLRYGFKVGLVVSEFSNAQPHTSEKLGFTAGAVVEYGFNDRLSVQAEPSYLQQGGSLIKFVDDTRFGDTESLGSSSTTNYAITIHSVDVPVLAKYRLPAFGDFVPNIVLGPTVSYAVMVDTYFERTYHHNQTFITVNGYDNISNEYESIQIGATAGVGGEVSLGAKRLMLDLRYRYGITTAKPSFSYIDLKAVQGDLTSHNIYFTLGIGF</sequence>
<organism evidence="2 3">
    <name type="scientific">Agaribacillus aureus</name>
    <dbReference type="NCBI Taxonomy" id="3051825"/>
    <lineage>
        <taxon>Bacteria</taxon>
        <taxon>Pseudomonadati</taxon>
        <taxon>Bacteroidota</taxon>
        <taxon>Cytophagia</taxon>
        <taxon>Cytophagales</taxon>
        <taxon>Splendidivirgaceae</taxon>
        <taxon>Agaribacillus</taxon>
    </lineage>
</organism>
<dbReference type="InterPro" id="IPR011250">
    <property type="entry name" value="OMP/PagP_B-barrel"/>
</dbReference>
<dbReference type="InterPro" id="IPR025665">
    <property type="entry name" value="Beta-barrel_OMP_2"/>
</dbReference>